<dbReference type="EMBL" id="JACGWN010000006">
    <property type="protein sequence ID" value="KAL0445890.1"/>
    <property type="molecule type" value="Genomic_DNA"/>
</dbReference>
<dbReference type="PANTHER" id="PTHR48475:SF2">
    <property type="entry name" value="RIBONUCLEASE H"/>
    <property type="match status" value="1"/>
</dbReference>
<dbReference type="CDD" id="cd09279">
    <property type="entry name" value="RNase_HI_like"/>
    <property type="match status" value="1"/>
</dbReference>
<dbReference type="GO" id="GO:0015074">
    <property type="term" value="P:DNA integration"/>
    <property type="evidence" value="ECO:0007669"/>
    <property type="project" value="InterPro"/>
</dbReference>
<feature type="coiled-coil region" evidence="1">
    <location>
        <begin position="87"/>
        <end position="114"/>
    </location>
</feature>
<dbReference type="GO" id="GO:0003676">
    <property type="term" value="F:nucleic acid binding"/>
    <property type="evidence" value="ECO:0007669"/>
    <property type="project" value="InterPro"/>
</dbReference>
<proteinExistence type="predicted"/>
<evidence type="ECO:0000259" key="2">
    <source>
        <dbReference type="PROSITE" id="PS50879"/>
    </source>
</evidence>
<dbReference type="InterPro" id="IPR002156">
    <property type="entry name" value="RNaseH_domain"/>
</dbReference>
<evidence type="ECO:0000256" key="1">
    <source>
        <dbReference type="SAM" id="Coils"/>
    </source>
</evidence>
<feature type="domain" description="Integrase catalytic" evidence="3">
    <location>
        <begin position="294"/>
        <end position="383"/>
    </location>
</feature>
<dbReference type="AlphaFoldDB" id="A0AAW2X0P0"/>
<dbReference type="InterPro" id="IPR012337">
    <property type="entry name" value="RNaseH-like_sf"/>
</dbReference>
<sequence>MTGISLGDAPKDEKWLLYVDGSSTIQCSGEGIVITSPQGENLEFAVKFGFKASNNEAEYEALLAGMKIAHEAGARHFIAYSDSQLVVKQMERIYKAKEENMIQYLQQIAKLRTSFESFRIVQIPRKENVKVDCLSKLAFALEDCRTRHVTIQYLPKPMTLLTIQAISSAEDWKTPVVKWLEEGRLPDDRSEATRLKARAVRFLVLGGVLYKKSYTHPLLRCLSEHEGVHVLKEIHSGCCGAHVGTWLLVNKALRAGYFWPNIKQDAKKLVDKCERCQKHSSRIHQPAEPLTTLLSPCPFLQWGIDIVGPFHLAPGQRKFLVVAINYFTKWMEAEPLARITKGEVMKFLWKNIICRFGLPREIIANNGRQFQERKYKNCVKDYT</sequence>
<comment type="caution">
    <text evidence="4">The sequence shown here is derived from an EMBL/GenBank/DDBJ whole genome shotgun (WGS) entry which is preliminary data.</text>
</comment>
<name>A0AAW2X0P0_9LAMI</name>
<protein>
    <submittedName>
        <fullName evidence="4">Uncharacterized protein</fullName>
    </submittedName>
</protein>
<dbReference type="Pfam" id="PF13456">
    <property type="entry name" value="RVT_3"/>
    <property type="match status" value="1"/>
</dbReference>
<reference evidence="4" key="1">
    <citation type="submission" date="2020-06" db="EMBL/GenBank/DDBJ databases">
        <authorList>
            <person name="Li T."/>
            <person name="Hu X."/>
            <person name="Zhang T."/>
            <person name="Song X."/>
            <person name="Zhang H."/>
            <person name="Dai N."/>
            <person name="Sheng W."/>
            <person name="Hou X."/>
            <person name="Wei L."/>
        </authorList>
    </citation>
    <scope>NUCLEOTIDE SEQUENCE</scope>
    <source>
        <strain evidence="4">KEN1</strain>
        <tissue evidence="4">Leaf</tissue>
    </source>
</reference>
<dbReference type="Gene3D" id="3.30.420.10">
    <property type="entry name" value="Ribonuclease H-like superfamily/Ribonuclease H"/>
    <property type="match status" value="2"/>
</dbReference>
<organism evidence="4">
    <name type="scientific">Sesamum latifolium</name>
    <dbReference type="NCBI Taxonomy" id="2727402"/>
    <lineage>
        <taxon>Eukaryota</taxon>
        <taxon>Viridiplantae</taxon>
        <taxon>Streptophyta</taxon>
        <taxon>Embryophyta</taxon>
        <taxon>Tracheophyta</taxon>
        <taxon>Spermatophyta</taxon>
        <taxon>Magnoliopsida</taxon>
        <taxon>eudicotyledons</taxon>
        <taxon>Gunneridae</taxon>
        <taxon>Pentapetalae</taxon>
        <taxon>asterids</taxon>
        <taxon>lamiids</taxon>
        <taxon>Lamiales</taxon>
        <taxon>Pedaliaceae</taxon>
        <taxon>Sesamum</taxon>
    </lineage>
</organism>
<dbReference type="PANTHER" id="PTHR48475">
    <property type="entry name" value="RIBONUCLEASE H"/>
    <property type="match status" value="1"/>
</dbReference>
<dbReference type="Gene3D" id="1.10.340.70">
    <property type="match status" value="1"/>
</dbReference>
<dbReference type="InterPro" id="IPR036397">
    <property type="entry name" value="RNaseH_sf"/>
</dbReference>
<dbReference type="Pfam" id="PF17921">
    <property type="entry name" value="Integrase_H2C2"/>
    <property type="match status" value="1"/>
</dbReference>
<evidence type="ECO:0000313" key="4">
    <source>
        <dbReference type="EMBL" id="KAL0445890.1"/>
    </source>
</evidence>
<dbReference type="PROSITE" id="PS50994">
    <property type="entry name" value="INTEGRASE"/>
    <property type="match status" value="1"/>
</dbReference>
<dbReference type="InterPro" id="IPR001584">
    <property type="entry name" value="Integrase_cat-core"/>
</dbReference>
<dbReference type="InterPro" id="IPR041588">
    <property type="entry name" value="Integrase_H2C2"/>
</dbReference>
<dbReference type="GO" id="GO:0004523">
    <property type="term" value="F:RNA-DNA hybrid ribonuclease activity"/>
    <property type="evidence" value="ECO:0007669"/>
    <property type="project" value="InterPro"/>
</dbReference>
<dbReference type="SUPFAM" id="SSF53098">
    <property type="entry name" value="Ribonuclease H-like"/>
    <property type="match status" value="2"/>
</dbReference>
<gene>
    <name evidence="4" type="ORF">Slati_1716900</name>
</gene>
<accession>A0AAW2X0P0</accession>
<keyword evidence="1" id="KW-0175">Coiled coil</keyword>
<reference evidence="4" key="2">
    <citation type="journal article" date="2024" name="Plant">
        <title>Genomic evolution and insights into agronomic trait innovations of Sesamum species.</title>
        <authorList>
            <person name="Miao H."/>
            <person name="Wang L."/>
            <person name="Qu L."/>
            <person name="Liu H."/>
            <person name="Sun Y."/>
            <person name="Le M."/>
            <person name="Wang Q."/>
            <person name="Wei S."/>
            <person name="Zheng Y."/>
            <person name="Lin W."/>
            <person name="Duan Y."/>
            <person name="Cao H."/>
            <person name="Xiong S."/>
            <person name="Wang X."/>
            <person name="Wei L."/>
            <person name="Li C."/>
            <person name="Ma Q."/>
            <person name="Ju M."/>
            <person name="Zhao R."/>
            <person name="Li G."/>
            <person name="Mu C."/>
            <person name="Tian Q."/>
            <person name="Mei H."/>
            <person name="Zhang T."/>
            <person name="Gao T."/>
            <person name="Zhang H."/>
        </authorList>
    </citation>
    <scope>NUCLEOTIDE SEQUENCE</scope>
    <source>
        <strain evidence="4">KEN1</strain>
    </source>
</reference>
<feature type="domain" description="RNase H type-1" evidence="2">
    <location>
        <begin position="11"/>
        <end position="140"/>
    </location>
</feature>
<dbReference type="PROSITE" id="PS50879">
    <property type="entry name" value="RNASE_H_1"/>
    <property type="match status" value="1"/>
</dbReference>
<evidence type="ECO:0000259" key="3">
    <source>
        <dbReference type="PROSITE" id="PS50994"/>
    </source>
</evidence>